<dbReference type="SUPFAM" id="SSF55874">
    <property type="entry name" value="ATPase domain of HSP90 chaperone/DNA topoisomerase II/histidine kinase"/>
    <property type="match status" value="1"/>
</dbReference>
<evidence type="ECO:0000256" key="15">
    <source>
        <dbReference type="ARBA" id="ARBA00068150"/>
    </source>
</evidence>
<evidence type="ECO:0000256" key="4">
    <source>
        <dbReference type="ARBA" id="ARBA00012438"/>
    </source>
</evidence>
<comment type="subunit">
    <text evidence="14">At low DSF concentrations, interacts with RpfF.</text>
</comment>
<dbReference type="Gene3D" id="3.30.565.10">
    <property type="entry name" value="Histidine kinase-like ATPase, C-terminal domain"/>
    <property type="match status" value="1"/>
</dbReference>
<dbReference type="Gene3D" id="1.10.287.130">
    <property type="match status" value="1"/>
</dbReference>
<dbReference type="InterPro" id="IPR011006">
    <property type="entry name" value="CheY-like_superfamily"/>
</dbReference>
<dbReference type="FunFam" id="3.30.565.10:FF:000010">
    <property type="entry name" value="Sensor histidine kinase RcsC"/>
    <property type="match status" value="1"/>
</dbReference>
<evidence type="ECO:0000313" key="21">
    <source>
        <dbReference type="EMBL" id="XAY05330.1"/>
    </source>
</evidence>
<comment type="catalytic activity">
    <reaction evidence="1">
        <text>ATP + protein L-histidine = ADP + protein N-phospho-L-histidine.</text>
        <dbReference type="EC" id="2.7.13.3"/>
    </reaction>
</comment>
<dbReference type="PROSITE" id="PS50110">
    <property type="entry name" value="RESPONSE_REGULATORY"/>
    <property type="match status" value="1"/>
</dbReference>
<evidence type="ECO:0000259" key="19">
    <source>
        <dbReference type="PROSITE" id="PS50110"/>
    </source>
</evidence>
<accession>A0AAU7AUP2</accession>
<reference evidence="21" key="1">
    <citation type="submission" date="2022-12" db="EMBL/GenBank/DDBJ databases">
        <title>Paraconexibacter alkalitolerans sp. nov. and Baekduia alba sp. nov., isolated from soil and emended description of the genera Paraconexibacter (Chun et al., 2020) and Baekduia (An et al., 2020).</title>
        <authorList>
            <person name="Vieira S."/>
            <person name="Huber K.J."/>
            <person name="Geppert A."/>
            <person name="Wolf J."/>
            <person name="Neumann-Schaal M."/>
            <person name="Muesken M."/>
            <person name="Overmann J."/>
        </authorList>
    </citation>
    <scope>NUCLEOTIDE SEQUENCE</scope>
    <source>
        <strain evidence="21">AEG42_29</strain>
    </source>
</reference>
<evidence type="ECO:0000256" key="10">
    <source>
        <dbReference type="ARBA" id="ARBA00022840"/>
    </source>
</evidence>
<proteinExistence type="inferred from homology"/>
<dbReference type="PROSITE" id="PS50109">
    <property type="entry name" value="HIS_KIN"/>
    <property type="match status" value="1"/>
</dbReference>
<dbReference type="PROSITE" id="PS50839">
    <property type="entry name" value="CHASE"/>
    <property type="match status" value="1"/>
</dbReference>
<dbReference type="SMART" id="SM01079">
    <property type="entry name" value="CHASE"/>
    <property type="match status" value="1"/>
</dbReference>
<dbReference type="KEGG" id="parq:DSM112329_02179"/>
<evidence type="ECO:0000259" key="20">
    <source>
        <dbReference type="PROSITE" id="PS50839"/>
    </source>
</evidence>
<dbReference type="SMART" id="SM00448">
    <property type="entry name" value="REC"/>
    <property type="match status" value="1"/>
</dbReference>
<dbReference type="PANTHER" id="PTHR45339:SF1">
    <property type="entry name" value="HYBRID SIGNAL TRANSDUCTION HISTIDINE KINASE J"/>
    <property type="match status" value="1"/>
</dbReference>
<dbReference type="Gene3D" id="3.40.50.2300">
    <property type="match status" value="1"/>
</dbReference>
<feature type="domain" description="Histidine kinase" evidence="18">
    <location>
        <begin position="359"/>
        <end position="581"/>
    </location>
</feature>
<feature type="modified residue" description="4-aspartylphosphate" evidence="17">
    <location>
        <position position="655"/>
    </location>
</feature>
<dbReference type="InterPro" id="IPR004358">
    <property type="entry name" value="Sig_transdc_His_kin-like_C"/>
</dbReference>
<keyword evidence="6" id="KW-0808">Transferase</keyword>
<sequence length="736" mass="78066">MTALRPTIVRRGGVALMLLATIAGALLAQHAVDDRQHARFDSEVRRLDTAISERMRAYVQVLRGCAGLFSASDAVTLSDWRRYVGGLRLSERYPGFKTLAFAPEVSASGLPAFLRDVRARPTPPGTIAVREPRRYVLQTPTRSSGAPGFHAPILYVAPYLPANQIALGTDLPREPLRRAAMLRSRRAGTAIITAPLRLVGSDTRSTSFIAFLAVRDKSGRKGWVTAAFIAQDFLAGVRSGASASPLRFAVEDAVTGDLIASTDGVAAASQSPRPLASVEDAAFTRTTTVGVPGRSWRVRYVAPDGFVPSASRLAPVGVLAGGLLLSLLYVFLSRQTVMLARAREDAEAATRAKSAFLATMSHEIRTPMNAVIGMSSVLMDTELTAEQSEPAAVIRSSAEHLLHLINDILDYSKIEAGGIELERAPYAVRDCVLSAVQLVAGDAQQRSIRLTHAVAADVPPWLEGDVSRLRQILLNLLSNAVKFTPEGGAVTLEVTTSSSADGRLQLSLEVRDTGIGLSAGEQSRLFTPFAQADASISRRYGGTGLGLSIVGRLVAVMGGTVAVHSEPGEGATFRVTVPAAVVPAPPPAEPAPVHVPAAIGAAHPLRILVAEDHSVNQIVARRLFARIGYTVDIVGNGEEAVAAVERQPYDVVFLDVQMPVMDGLTAARVLVERWPEGERPHLVAMTAGAWEEDRAAARAAGMGDFVPKPVTMDVLGAVLAHCGRVTRRAAVAAPDG</sequence>
<comment type="similarity">
    <text evidence="3">In the N-terminal section; belongs to the phytochrome family.</text>
</comment>
<dbReference type="GO" id="GO:0000155">
    <property type="term" value="F:phosphorelay sensor kinase activity"/>
    <property type="evidence" value="ECO:0007669"/>
    <property type="project" value="InterPro"/>
</dbReference>
<dbReference type="CDD" id="cd17546">
    <property type="entry name" value="REC_hyHK_CKI1_RcsC-like"/>
    <property type="match status" value="1"/>
</dbReference>
<evidence type="ECO:0000256" key="11">
    <source>
        <dbReference type="ARBA" id="ARBA00022989"/>
    </source>
</evidence>
<dbReference type="Gene3D" id="3.30.450.350">
    <property type="entry name" value="CHASE domain"/>
    <property type="match status" value="1"/>
</dbReference>
<keyword evidence="12" id="KW-0902">Two-component regulatory system</keyword>
<keyword evidence="11" id="KW-1133">Transmembrane helix</keyword>
<dbReference type="CDD" id="cd00082">
    <property type="entry name" value="HisKA"/>
    <property type="match status" value="1"/>
</dbReference>
<keyword evidence="8" id="KW-0547">Nucleotide-binding</keyword>
<dbReference type="Pfam" id="PF02518">
    <property type="entry name" value="HATPase_c"/>
    <property type="match status" value="1"/>
</dbReference>
<dbReference type="FunFam" id="1.10.287.130:FF:000002">
    <property type="entry name" value="Two-component osmosensing histidine kinase"/>
    <property type="match status" value="1"/>
</dbReference>
<evidence type="ECO:0000256" key="12">
    <source>
        <dbReference type="ARBA" id="ARBA00023012"/>
    </source>
</evidence>
<comment type="subcellular location">
    <subcellularLocation>
        <location evidence="2">Cell membrane</location>
    </subcellularLocation>
</comment>
<dbReference type="CDD" id="cd16922">
    <property type="entry name" value="HATPase_EvgS-ArcB-TorS-like"/>
    <property type="match status" value="1"/>
</dbReference>
<dbReference type="RefSeq" id="WP_354701841.1">
    <property type="nucleotide sequence ID" value="NZ_CP114014.1"/>
</dbReference>
<dbReference type="Pfam" id="PF03924">
    <property type="entry name" value="CHASE"/>
    <property type="match status" value="1"/>
</dbReference>
<dbReference type="GO" id="GO:0005524">
    <property type="term" value="F:ATP binding"/>
    <property type="evidence" value="ECO:0007669"/>
    <property type="project" value="UniProtKB-KW"/>
</dbReference>
<feature type="domain" description="Response regulatory" evidence="19">
    <location>
        <begin position="606"/>
        <end position="723"/>
    </location>
</feature>
<dbReference type="GO" id="GO:0005886">
    <property type="term" value="C:plasma membrane"/>
    <property type="evidence" value="ECO:0007669"/>
    <property type="project" value="UniProtKB-SubCell"/>
</dbReference>
<dbReference type="InterPro" id="IPR036890">
    <property type="entry name" value="HATPase_C_sf"/>
</dbReference>
<evidence type="ECO:0000256" key="6">
    <source>
        <dbReference type="ARBA" id="ARBA00022679"/>
    </source>
</evidence>
<dbReference type="Pfam" id="PF00072">
    <property type="entry name" value="Response_reg"/>
    <property type="match status" value="1"/>
</dbReference>
<keyword evidence="9" id="KW-0418">Kinase</keyword>
<name>A0AAU7AUP2_9ACTN</name>
<dbReference type="InterPro" id="IPR036097">
    <property type="entry name" value="HisK_dim/P_sf"/>
</dbReference>
<evidence type="ECO:0000256" key="2">
    <source>
        <dbReference type="ARBA" id="ARBA00004236"/>
    </source>
</evidence>
<feature type="domain" description="CHASE" evidence="20">
    <location>
        <begin position="147"/>
        <end position="239"/>
    </location>
</feature>
<dbReference type="SMART" id="SM00388">
    <property type="entry name" value="HisKA"/>
    <property type="match status" value="1"/>
</dbReference>
<dbReference type="EC" id="2.7.13.3" evidence="4"/>
<dbReference type="SUPFAM" id="SSF52172">
    <property type="entry name" value="CheY-like"/>
    <property type="match status" value="1"/>
</dbReference>
<dbReference type="PANTHER" id="PTHR45339">
    <property type="entry name" value="HYBRID SIGNAL TRANSDUCTION HISTIDINE KINASE J"/>
    <property type="match status" value="1"/>
</dbReference>
<dbReference type="InterPro" id="IPR003594">
    <property type="entry name" value="HATPase_dom"/>
</dbReference>
<evidence type="ECO:0000256" key="7">
    <source>
        <dbReference type="ARBA" id="ARBA00022692"/>
    </source>
</evidence>
<keyword evidence="7" id="KW-0812">Transmembrane</keyword>
<dbReference type="InterPro" id="IPR042240">
    <property type="entry name" value="CHASE_sf"/>
</dbReference>
<dbReference type="EMBL" id="CP114014">
    <property type="protein sequence ID" value="XAY05330.1"/>
    <property type="molecule type" value="Genomic_DNA"/>
</dbReference>
<evidence type="ECO:0000256" key="17">
    <source>
        <dbReference type="PROSITE-ProRule" id="PRU00169"/>
    </source>
</evidence>
<dbReference type="InterPro" id="IPR006189">
    <property type="entry name" value="CHASE_dom"/>
</dbReference>
<dbReference type="SMART" id="SM00387">
    <property type="entry name" value="HATPase_c"/>
    <property type="match status" value="1"/>
</dbReference>
<dbReference type="InterPro" id="IPR003661">
    <property type="entry name" value="HisK_dim/P_dom"/>
</dbReference>
<evidence type="ECO:0000256" key="9">
    <source>
        <dbReference type="ARBA" id="ARBA00022777"/>
    </source>
</evidence>
<dbReference type="AlphaFoldDB" id="A0AAU7AUP2"/>
<evidence type="ECO:0000256" key="5">
    <source>
        <dbReference type="ARBA" id="ARBA00022553"/>
    </source>
</evidence>
<keyword evidence="13" id="KW-0472">Membrane</keyword>
<evidence type="ECO:0000256" key="14">
    <source>
        <dbReference type="ARBA" id="ARBA00064003"/>
    </source>
</evidence>
<evidence type="ECO:0000256" key="16">
    <source>
        <dbReference type="ARBA" id="ARBA00074306"/>
    </source>
</evidence>
<evidence type="ECO:0000256" key="13">
    <source>
        <dbReference type="ARBA" id="ARBA00023136"/>
    </source>
</evidence>
<dbReference type="Pfam" id="PF00512">
    <property type="entry name" value="HisKA"/>
    <property type="match status" value="1"/>
</dbReference>
<evidence type="ECO:0000256" key="8">
    <source>
        <dbReference type="ARBA" id="ARBA00022741"/>
    </source>
</evidence>
<dbReference type="InterPro" id="IPR005467">
    <property type="entry name" value="His_kinase_dom"/>
</dbReference>
<evidence type="ECO:0000256" key="3">
    <source>
        <dbReference type="ARBA" id="ARBA00006402"/>
    </source>
</evidence>
<dbReference type="InterPro" id="IPR001789">
    <property type="entry name" value="Sig_transdc_resp-reg_receiver"/>
</dbReference>
<evidence type="ECO:0000256" key="1">
    <source>
        <dbReference type="ARBA" id="ARBA00000085"/>
    </source>
</evidence>
<protein>
    <recommendedName>
        <fullName evidence="16">Circadian input-output histidine kinase CikA</fullName>
        <ecNumber evidence="4">2.7.13.3</ecNumber>
    </recommendedName>
    <alternativeName>
        <fullName evidence="15">Sensory/regulatory protein RpfC</fullName>
    </alternativeName>
</protein>
<evidence type="ECO:0000259" key="18">
    <source>
        <dbReference type="PROSITE" id="PS50109"/>
    </source>
</evidence>
<keyword evidence="10" id="KW-0067">ATP-binding</keyword>
<gene>
    <name evidence="21" type="ORF">DSM112329_02179</name>
</gene>
<organism evidence="21">
    <name type="scientific">Paraconexibacter sp. AEG42_29</name>
    <dbReference type="NCBI Taxonomy" id="2997339"/>
    <lineage>
        <taxon>Bacteria</taxon>
        <taxon>Bacillati</taxon>
        <taxon>Actinomycetota</taxon>
        <taxon>Thermoleophilia</taxon>
        <taxon>Solirubrobacterales</taxon>
        <taxon>Paraconexibacteraceae</taxon>
        <taxon>Paraconexibacter</taxon>
    </lineage>
</organism>
<dbReference type="PRINTS" id="PR00344">
    <property type="entry name" value="BCTRLSENSOR"/>
</dbReference>
<keyword evidence="5 17" id="KW-0597">Phosphoprotein</keyword>
<dbReference type="SUPFAM" id="SSF47384">
    <property type="entry name" value="Homodimeric domain of signal transducing histidine kinase"/>
    <property type="match status" value="1"/>
</dbReference>